<evidence type="ECO:0000313" key="1">
    <source>
        <dbReference type="EMBL" id="KAH9696276.1"/>
    </source>
</evidence>
<reference evidence="2" key="1">
    <citation type="journal article" date="2023" name="Hortic. Res.">
        <title>A chromosome-level phased genome enabling allele-level studies in sweet orange: a case study on citrus Huanglongbing tolerance.</title>
        <authorList>
            <person name="Wu B."/>
            <person name="Yu Q."/>
            <person name="Deng Z."/>
            <person name="Duan Y."/>
            <person name="Luo F."/>
            <person name="Gmitter F. Jr."/>
        </authorList>
    </citation>
    <scope>NUCLEOTIDE SEQUENCE [LARGE SCALE GENOMIC DNA]</scope>
    <source>
        <strain evidence="2">cv. Valencia</strain>
    </source>
</reference>
<comment type="caution">
    <text evidence="1">The sequence shown here is derived from an EMBL/GenBank/DDBJ whole genome shotgun (WGS) entry which is preliminary data.</text>
</comment>
<accession>A0ACB8IIQ7</accession>
<organism evidence="1 2">
    <name type="scientific">Citrus sinensis</name>
    <name type="common">Sweet orange</name>
    <name type="synonym">Citrus aurantium var. sinensis</name>
    <dbReference type="NCBI Taxonomy" id="2711"/>
    <lineage>
        <taxon>Eukaryota</taxon>
        <taxon>Viridiplantae</taxon>
        <taxon>Streptophyta</taxon>
        <taxon>Embryophyta</taxon>
        <taxon>Tracheophyta</taxon>
        <taxon>Spermatophyta</taxon>
        <taxon>Magnoliopsida</taxon>
        <taxon>eudicotyledons</taxon>
        <taxon>Gunneridae</taxon>
        <taxon>Pentapetalae</taxon>
        <taxon>rosids</taxon>
        <taxon>malvids</taxon>
        <taxon>Sapindales</taxon>
        <taxon>Rutaceae</taxon>
        <taxon>Aurantioideae</taxon>
        <taxon>Citrus</taxon>
    </lineage>
</organism>
<dbReference type="EMBL" id="CM039177">
    <property type="protein sequence ID" value="KAH9696276.1"/>
    <property type="molecule type" value="Genomic_DNA"/>
</dbReference>
<dbReference type="Proteomes" id="UP000829398">
    <property type="component" value="Chromosome 8"/>
</dbReference>
<name>A0ACB8IIQ7_CITSI</name>
<gene>
    <name evidence="1" type="ORF">KPL71_023119</name>
</gene>
<evidence type="ECO:0000313" key="2">
    <source>
        <dbReference type="Proteomes" id="UP000829398"/>
    </source>
</evidence>
<protein>
    <submittedName>
        <fullName evidence="1">Protein HYPER-SENSITIVITY-RELATED 4</fullName>
    </submittedName>
</protein>
<proteinExistence type="predicted"/>
<keyword evidence="2" id="KW-1185">Reference proteome</keyword>
<sequence length="577" mass="65977">MPSTRTIVSAAASTTATFMVIRSIARDYLPREVQSYFALKLRDFISSFSNDLTFVIDEYDDGLNQNKLFKAAKIYLEPKIPPNGTRIKINLPKKETNTSLSVEKNEENVDVFNGVHLKRKLSQNQPHMRLSTKGQLLQSKEISQKKKTLKLLTLGSHRGVWQSVNLDHPATFDTLAMDFDMKKTIMDDLERFLQRKEFYRRVGKAWKRGYLLYGPPGTGKSSLIAAMTSYLNFDIYDLELSNLRWRACVVGLLLKGRHCNWSVGLHFKVGESVESRIVEVRERMERKGKCGSHLSFSKGWMHSIVSEICEHDFVFVLIPFNMERMELVEFFRRRGYLISNGRSLPYAHGVDYGMVDSDDEDAECEFDFSNWSVEKNRNTVISLSDWCDDNGNMEVVDVNLDGNYGVINIDMDRFFMKFDKHLVVFINDYDVELAKCKAYFCKECCKVIGGVPDWIMDVHIHMTYCNPGGGFKMLASNYLGITEHPFFLEVEELTEKVMVTPADVAERLMRSEVPEVALRDLIDFLKIKKREQGESKAKGVKEERAGEAEIEGKASGTCGDMPKIQQIVGKSSRSNDL</sequence>